<organism evidence="14 15">
    <name type="scientific">Alkalispirochaeta sphaeroplastigenens</name>
    <dbReference type="NCBI Taxonomy" id="1187066"/>
    <lineage>
        <taxon>Bacteria</taxon>
        <taxon>Pseudomonadati</taxon>
        <taxon>Spirochaetota</taxon>
        <taxon>Spirochaetia</taxon>
        <taxon>Spirochaetales</taxon>
        <taxon>Spirochaetaceae</taxon>
        <taxon>Alkalispirochaeta</taxon>
    </lineage>
</organism>
<dbReference type="GO" id="GO:0006210">
    <property type="term" value="P:thymine catabolic process"/>
    <property type="evidence" value="ECO:0007669"/>
    <property type="project" value="TreeGrafter"/>
</dbReference>
<dbReference type="Pfam" id="PF01180">
    <property type="entry name" value="DHO_dh"/>
    <property type="match status" value="1"/>
</dbReference>
<dbReference type="GO" id="GO:0002058">
    <property type="term" value="F:uracil binding"/>
    <property type="evidence" value="ECO:0007669"/>
    <property type="project" value="TreeGrafter"/>
</dbReference>
<evidence type="ECO:0000256" key="5">
    <source>
        <dbReference type="ARBA" id="ARBA00023014"/>
    </source>
</evidence>
<dbReference type="PANTHER" id="PTHR43073">
    <property type="entry name" value="DIHYDROPYRIMIDINE DEHYDROGENASE [NADP(+)]"/>
    <property type="match status" value="1"/>
</dbReference>
<dbReference type="Pfam" id="PF00037">
    <property type="entry name" value="Fer4"/>
    <property type="match status" value="1"/>
</dbReference>
<keyword evidence="3" id="KW-0560">Oxidoreductase</keyword>
<comment type="similarity">
    <text evidence="1">Belongs to the dihydropyrimidine dehydrogenase family.</text>
</comment>
<dbReference type="EC" id="1.3.1.1" evidence="12"/>
<evidence type="ECO:0000256" key="11">
    <source>
        <dbReference type="ARBA" id="ARBA00049714"/>
    </source>
</evidence>
<reference evidence="15" key="1">
    <citation type="submission" date="2015-12" db="EMBL/GenBank/DDBJ databases">
        <authorList>
            <person name="Lodha T.D."/>
            <person name="Chintalapati S."/>
            <person name="Chintalapati V.R."/>
            <person name="Sravanthi T."/>
        </authorList>
    </citation>
    <scope>NUCLEOTIDE SEQUENCE [LARGE SCALE GENOMIC DNA]</scope>
    <source>
        <strain evidence="15">JC133</strain>
    </source>
</reference>
<dbReference type="InterPro" id="IPR017896">
    <property type="entry name" value="4Fe4S_Fe-S-bd"/>
</dbReference>
<keyword evidence="15" id="KW-1185">Reference proteome</keyword>
<evidence type="ECO:0000256" key="9">
    <source>
        <dbReference type="ARBA" id="ARBA00048792"/>
    </source>
</evidence>
<dbReference type="GO" id="GO:0046872">
    <property type="term" value="F:metal ion binding"/>
    <property type="evidence" value="ECO:0007669"/>
    <property type="project" value="UniProtKB-KW"/>
</dbReference>
<evidence type="ECO:0000256" key="10">
    <source>
        <dbReference type="ARBA" id="ARBA00049578"/>
    </source>
</evidence>
<dbReference type="Proteomes" id="UP000237350">
    <property type="component" value="Unassembled WGS sequence"/>
</dbReference>
<protein>
    <recommendedName>
        <fullName evidence="12">dihydrouracil dehydrogenase (NAD(+))</fullName>
        <ecNumber evidence="12">1.3.1.1</ecNumber>
    </recommendedName>
    <alternativeName>
        <fullName evidence="7">Dihydrothymine dehydrogenase</fullName>
    </alternativeName>
    <alternativeName>
        <fullName evidence="6">Dihydrouracil dehydrogenase</fullName>
    </alternativeName>
</protein>
<sequence>MGVQLKNPLVVAAGPWARDGASIQRCFDAGAGAVITETVTLEAHNNICPRLYFRDGGTFNTKLYSHLHLEQWEDEVEGVRKGEGKLIFSIWGSSVSELSYLAQKVECLGADAIEVSISAPIGTRNQAIHNHSPHTHDFIQAVVDAVDIPVMVKLSYEAAISPDFTRSIADAGVTAVSAIDALKGLAGVGITGRKARMPTYGGYTGPQIRPVALATTATLKQHTSFQICSVGGIAGYEHVLEFLMLGAQAVQLASVILLQGYGAITDILRDLEAWLAARGIDDYAGIRGCALESLSPFEDISPAPLAAHMTGDCCEPCQICRQGCIYHAISRIEEGSIRIDPEVCTGCGWCVARCPGTKIELRWE</sequence>
<comment type="function">
    <text evidence="10">Involved in pyrimidine base degradation. Catalyzes physiologically the reduction of uracil to 5,6-dihydrouracil (DHU) by using NADH as a specific cosubstrate. It also catalyzes the reverse reaction and the reduction of thymine to 5,6-dihydrothymine (DHT).</text>
</comment>
<comment type="catalytic activity">
    <reaction evidence="8">
        <text>5,6-dihydrothymine + NAD(+) = thymine + NADH + H(+)</text>
        <dbReference type="Rhea" id="RHEA:28791"/>
        <dbReference type="ChEBI" id="CHEBI:15378"/>
        <dbReference type="ChEBI" id="CHEBI:17821"/>
        <dbReference type="ChEBI" id="CHEBI:27468"/>
        <dbReference type="ChEBI" id="CHEBI:57540"/>
        <dbReference type="ChEBI" id="CHEBI:57945"/>
        <dbReference type="EC" id="1.3.1.1"/>
    </reaction>
</comment>
<dbReference type="Gene3D" id="3.30.70.20">
    <property type="match status" value="1"/>
</dbReference>
<evidence type="ECO:0000313" key="14">
    <source>
        <dbReference type="EMBL" id="POR01486.1"/>
    </source>
</evidence>
<evidence type="ECO:0000256" key="8">
    <source>
        <dbReference type="ARBA" id="ARBA00047685"/>
    </source>
</evidence>
<proteinExistence type="inferred from homology"/>
<dbReference type="Gene3D" id="3.20.20.70">
    <property type="entry name" value="Aldolase class I"/>
    <property type="match status" value="1"/>
</dbReference>
<dbReference type="GO" id="GO:0004159">
    <property type="term" value="F:dihydropyrimidine dehydrogenase (NAD+) activity"/>
    <property type="evidence" value="ECO:0007669"/>
    <property type="project" value="UniProtKB-EC"/>
</dbReference>
<evidence type="ECO:0000313" key="15">
    <source>
        <dbReference type="Proteomes" id="UP000237350"/>
    </source>
</evidence>
<dbReference type="GO" id="GO:0050661">
    <property type="term" value="F:NADP binding"/>
    <property type="evidence" value="ECO:0007669"/>
    <property type="project" value="TreeGrafter"/>
</dbReference>
<keyword evidence="5" id="KW-0411">Iron-sulfur</keyword>
<dbReference type="GO" id="GO:0051536">
    <property type="term" value="F:iron-sulfur cluster binding"/>
    <property type="evidence" value="ECO:0007669"/>
    <property type="project" value="UniProtKB-KW"/>
</dbReference>
<feature type="domain" description="4Fe-4S ferredoxin-type" evidence="13">
    <location>
        <begin position="335"/>
        <end position="364"/>
    </location>
</feature>
<dbReference type="GO" id="GO:0006212">
    <property type="term" value="P:uracil catabolic process"/>
    <property type="evidence" value="ECO:0007669"/>
    <property type="project" value="TreeGrafter"/>
</dbReference>
<dbReference type="OrthoDB" id="9789936at2"/>
<comment type="catalytic activity">
    <reaction evidence="9">
        <text>5,6-dihydrouracil + NAD(+) = uracil + NADH + H(+)</text>
        <dbReference type="Rhea" id="RHEA:20189"/>
        <dbReference type="ChEBI" id="CHEBI:15378"/>
        <dbReference type="ChEBI" id="CHEBI:15901"/>
        <dbReference type="ChEBI" id="CHEBI:17568"/>
        <dbReference type="ChEBI" id="CHEBI:57540"/>
        <dbReference type="ChEBI" id="CHEBI:57945"/>
        <dbReference type="EC" id="1.3.1.1"/>
    </reaction>
</comment>
<dbReference type="InterPro" id="IPR005720">
    <property type="entry name" value="Dihydroorotate_DH_cat"/>
</dbReference>
<comment type="subunit">
    <text evidence="11">Heterotetramer of 2 PreA and 2 PreT subunits.</text>
</comment>
<evidence type="ECO:0000259" key="13">
    <source>
        <dbReference type="PROSITE" id="PS51379"/>
    </source>
</evidence>
<evidence type="ECO:0000256" key="3">
    <source>
        <dbReference type="ARBA" id="ARBA00023002"/>
    </source>
</evidence>
<evidence type="ECO:0000256" key="1">
    <source>
        <dbReference type="ARBA" id="ARBA00010804"/>
    </source>
</evidence>
<dbReference type="EMBL" id="LPWH01000066">
    <property type="protein sequence ID" value="POR01486.1"/>
    <property type="molecule type" value="Genomic_DNA"/>
</dbReference>
<dbReference type="PROSITE" id="PS00198">
    <property type="entry name" value="4FE4S_FER_1"/>
    <property type="match status" value="1"/>
</dbReference>
<evidence type="ECO:0000256" key="4">
    <source>
        <dbReference type="ARBA" id="ARBA00023004"/>
    </source>
</evidence>
<evidence type="ECO:0000256" key="2">
    <source>
        <dbReference type="ARBA" id="ARBA00022723"/>
    </source>
</evidence>
<keyword evidence="2" id="KW-0479">Metal-binding</keyword>
<dbReference type="PROSITE" id="PS51379">
    <property type="entry name" value="4FE4S_FER_2"/>
    <property type="match status" value="1"/>
</dbReference>
<accession>A0A2S4JPQ3</accession>
<comment type="caution">
    <text evidence="14">The sequence shown here is derived from an EMBL/GenBank/DDBJ whole genome shotgun (WGS) entry which is preliminary data.</text>
</comment>
<dbReference type="PANTHER" id="PTHR43073:SF2">
    <property type="entry name" value="DIHYDROPYRIMIDINE DEHYDROGENASE [NADP(+)]"/>
    <property type="match status" value="1"/>
</dbReference>
<gene>
    <name evidence="14" type="ORF">AU468_07950</name>
</gene>
<dbReference type="SUPFAM" id="SSF51395">
    <property type="entry name" value="FMN-linked oxidoreductases"/>
    <property type="match status" value="1"/>
</dbReference>
<evidence type="ECO:0000256" key="12">
    <source>
        <dbReference type="ARBA" id="ARBA00049728"/>
    </source>
</evidence>
<name>A0A2S4JPQ3_9SPIO</name>
<dbReference type="InterPro" id="IPR013785">
    <property type="entry name" value="Aldolase_TIM"/>
</dbReference>
<dbReference type="SUPFAM" id="SSF54862">
    <property type="entry name" value="4Fe-4S ferredoxins"/>
    <property type="match status" value="1"/>
</dbReference>
<keyword evidence="4" id="KW-0408">Iron</keyword>
<evidence type="ECO:0000256" key="6">
    <source>
        <dbReference type="ARBA" id="ARBA00030119"/>
    </source>
</evidence>
<dbReference type="AlphaFoldDB" id="A0A2S4JPQ3"/>
<dbReference type="GO" id="GO:0005737">
    <property type="term" value="C:cytoplasm"/>
    <property type="evidence" value="ECO:0007669"/>
    <property type="project" value="InterPro"/>
</dbReference>
<dbReference type="InterPro" id="IPR017900">
    <property type="entry name" value="4Fe4S_Fe_S_CS"/>
</dbReference>
<evidence type="ECO:0000256" key="7">
    <source>
        <dbReference type="ARBA" id="ARBA00032722"/>
    </source>
</evidence>